<evidence type="ECO:0000313" key="4">
    <source>
        <dbReference type="Proteomes" id="UP000464378"/>
    </source>
</evidence>
<evidence type="ECO:0000259" key="2">
    <source>
        <dbReference type="Pfam" id="PF24481"/>
    </source>
</evidence>
<feature type="coiled-coil region" evidence="1">
    <location>
        <begin position="32"/>
        <end position="170"/>
    </location>
</feature>
<dbReference type="KEGG" id="tim:GMBLW1_39130"/>
<proteinExistence type="predicted"/>
<dbReference type="AlphaFoldDB" id="A0A6C2YUI8"/>
<accession>A0A6C2YUI8</accession>
<sequence length="233" mass="26253">MASLSPVLREIHRLRRLIKNLQSEIERGPRTLKIHQTKLANQEQAFKNAQDALKKLKVQIHEMETSLKMLSAQAKKFEQQLDTVSNQKEYTSKQTEIATAKARIDELENSIFEKLTQLEADTANLPKLEAELVEARNQFANTETESKARHQRLVAEVAAAETELATAEAKLPDDARSQLARLVQSYHENALAPVRNRACGHCHTGFTGQQIMDLEAGRFTTCKSCARAVYLES</sequence>
<dbReference type="InterPro" id="IPR056003">
    <property type="entry name" value="CT398_CC_hairpin"/>
</dbReference>
<dbReference type="RefSeq" id="WP_162660377.1">
    <property type="nucleotide sequence ID" value="NZ_LR593887.1"/>
</dbReference>
<evidence type="ECO:0000256" key="1">
    <source>
        <dbReference type="SAM" id="Coils"/>
    </source>
</evidence>
<keyword evidence="1" id="KW-0175">Coiled coil</keyword>
<reference evidence="3" key="1">
    <citation type="submission" date="2019-04" db="EMBL/GenBank/DDBJ databases">
        <authorList>
            <consortium name="Science for Life Laboratories"/>
        </authorList>
    </citation>
    <scope>NUCLEOTIDE SEQUENCE</scope>
    <source>
        <strain evidence="3">MBLW1</strain>
    </source>
</reference>
<evidence type="ECO:0000313" key="3">
    <source>
        <dbReference type="EMBL" id="VIP05280.1"/>
    </source>
</evidence>
<dbReference type="SUPFAM" id="SSF57997">
    <property type="entry name" value="Tropomyosin"/>
    <property type="match status" value="1"/>
</dbReference>
<dbReference type="EMBL" id="LR586016">
    <property type="protein sequence ID" value="VIP05280.1"/>
    <property type="molecule type" value="Genomic_DNA"/>
</dbReference>
<gene>
    <name evidence="3" type="ORF">GMBLW1_39130</name>
</gene>
<dbReference type="Gene3D" id="1.10.287.1490">
    <property type="match status" value="1"/>
</dbReference>
<organism evidence="3">
    <name type="scientific">Tuwongella immobilis</name>
    <dbReference type="NCBI Taxonomy" id="692036"/>
    <lineage>
        <taxon>Bacteria</taxon>
        <taxon>Pseudomonadati</taxon>
        <taxon>Planctomycetota</taxon>
        <taxon>Planctomycetia</taxon>
        <taxon>Gemmatales</taxon>
        <taxon>Gemmataceae</taxon>
        <taxon>Tuwongella</taxon>
    </lineage>
</organism>
<dbReference type="Proteomes" id="UP000464378">
    <property type="component" value="Chromosome"/>
</dbReference>
<keyword evidence="4" id="KW-1185">Reference proteome</keyword>
<feature type="domain" description="CT398-like coiled coil hairpin" evidence="2">
    <location>
        <begin position="32"/>
        <end position="174"/>
    </location>
</feature>
<dbReference type="Pfam" id="PF24481">
    <property type="entry name" value="CT398_CC"/>
    <property type="match status" value="1"/>
</dbReference>
<protein>
    <recommendedName>
        <fullName evidence="2">CT398-like coiled coil hairpin domain-containing protein</fullName>
    </recommendedName>
</protein>
<name>A0A6C2YUI8_9BACT</name>
<dbReference type="EMBL" id="LR593887">
    <property type="protein sequence ID" value="VTS07916.1"/>
    <property type="molecule type" value="Genomic_DNA"/>
</dbReference>
<dbReference type="InParanoid" id="A0A6C2YUI8"/>